<keyword evidence="1" id="KW-0472">Membrane</keyword>
<accession>A0A9P8L0J6</accession>
<name>A0A9P8L0J6_9PEZI</name>
<keyword evidence="1" id="KW-0812">Transmembrane</keyword>
<gene>
    <name evidence="3" type="ORF">FGG08_001105</name>
</gene>
<evidence type="ECO:0000256" key="2">
    <source>
        <dbReference type="SAM" id="SignalP"/>
    </source>
</evidence>
<sequence length="226" mass="23629">MLTPYIIALSIALLPSLSTAQINLPFDTIYSVHANEDPRCPPDYTADASYIACCSTTDAIFGSGKLADLPLIIYRSANLITDAPGAATITQSAKPTGTGSNGGGNSGSTNVIISPGSKSGLSTADKIGIGVGVPSAIFALFGAYFTWKAYRKNKREVATNSDWGYAGGGRFGDNTTEDDFAGSEAPNTYLMKVGTRTSRKVLAKMAYYELTQALISPGKARALSSE</sequence>
<feature type="transmembrane region" description="Helical" evidence="1">
    <location>
        <begin position="127"/>
        <end position="147"/>
    </location>
</feature>
<evidence type="ECO:0000256" key="1">
    <source>
        <dbReference type="SAM" id="Phobius"/>
    </source>
</evidence>
<protein>
    <submittedName>
        <fullName evidence="3">Uncharacterized protein</fullName>
    </submittedName>
</protein>
<organism evidence="3 4">
    <name type="scientific">Glutinoglossum americanum</name>
    <dbReference type="NCBI Taxonomy" id="1670608"/>
    <lineage>
        <taxon>Eukaryota</taxon>
        <taxon>Fungi</taxon>
        <taxon>Dikarya</taxon>
        <taxon>Ascomycota</taxon>
        <taxon>Pezizomycotina</taxon>
        <taxon>Geoglossomycetes</taxon>
        <taxon>Geoglossales</taxon>
        <taxon>Geoglossaceae</taxon>
        <taxon>Glutinoglossum</taxon>
    </lineage>
</organism>
<comment type="caution">
    <text evidence="3">The sequence shown here is derived from an EMBL/GenBank/DDBJ whole genome shotgun (WGS) entry which is preliminary data.</text>
</comment>
<feature type="signal peptide" evidence="2">
    <location>
        <begin position="1"/>
        <end position="20"/>
    </location>
</feature>
<keyword evidence="1" id="KW-1133">Transmembrane helix</keyword>
<dbReference type="Proteomes" id="UP000698800">
    <property type="component" value="Unassembled WGS sequence"/>
</dbReference>
<keyword evidence="2" id="KW-0732">Signal</keyword>
<evidence type="ECO:0000313" key="3">
    <source>
        <dbReference type="EMBL" id="KAH0544738.1"/>
    </source>
</evidence>
<feature type="chain" id="PRO_5040384257" evidence="2">
    <location>
        <begin position="21"/>
        <end position="226"/>
    </location>
</feature>
<proteinExistence type="predicted"/>
<dbReference type="OrthoDB" id="10643650at2759"/>
<keyword evidence="4" id="KW-1185">Reference proteome</keyword>
<dbReference type="EMBL" id="JAGHQL010000014">
    <property type="protein sequence ID" value="KAH0544738.1"/>
    <property type="molecule type" value="Genomic_DNA"/>
</dbReference>
<dbReference type="AlphaFoldDB" id="A0A9P8L0J6"/>
<evidence type="ECO:0000313" key="4">
    <source>
        <dbReference type="Proteomes" id="UP000698800"/>
    </source>
</evidence>
<reference evidence="3" key="1">
    <citation type="submission" date="2021-03" db="EMBL/GenBank/DDBJ databases">
        <title>Comparative genomics and phylogenomic investigation of the class Geoglossomycetes provide insights into ecological specialization and systematics.</title>
        <authorList>
            <person name="Melie T."/>
            <person name="Pirro S."/>
            <person name="Miller A.N."/>
            <person name="Quandt A."/>
        </authorList>
    </citation>
    <scope>NUCLEOTIDE SEQUENCE</scope>
    <source>
        <strain evidence="3">GBOQ0MN5Z8</strain>
    </source>
</reference>